<evidence type="ECO:0000313" key="3">
    <source>
        <dbReference type="Proteomes" id="UP000837857"/>
    </source>
</evidence>
<evidence type="ECO:0000313" key="2">
    <source>
        <dbReference type="EMBL" id="CAH2074955.1"/>
    </source>
</evidence>
<organism evidence="2 3">
    <name type="scientific">Iphiclides podalirius</name>
    <name type="common">scarce swallowtail</name>
    <dbReference type="NCBI Taxonomy" id="110791"/>
    <lineage>
        <taxon>Eukaryota</taxon>
        <taxon>Metazoa</taxon>
        <taxon>Ecdysozoa</taxon>
        <taxon>Arthropoda</taxon>
        <taxon>Hexapoda</taxon>
        <taxon>Insecta</taxon>
        <taxon>Pterygota</taxon>
        <taxon>Neoptera</taxon>
        <taxon>Endopterygota</taxon>
        <taxon>Lepidoptera</taxon>
        <taxon>Glossata</taxon>
        <taxon>Ditrysia</taxon>
        <taxon>Papilionoidea</taxon>
        <taxon>Papilionidae</taxon>
        <taxon>Papilioninae</taxon>
        <taxon>Iphiclides</taxon>
    </lineage>
</organism>
<evidence type="ECO:0000256" key="1">
    <source>
        <dbReference type="SAM" id="MobiDB-lite"/>
    </source>
</evidence>
<accession>A0ABN8J6B5</accession>
<dbReference type="Proteomes" id="UP000837857">
    <property type="component" value="Chromosome 8"/>
</dbReference>
<keyword evidence="3" id="KW-1185">Reference proteome</keyword>
<feature type="non-terminal residue" evidence="2">
    <location>
        <position position="76"/>
    </location>
</feature>
<proteinExistence type="predicted"/>
<gene>
    <name evidence="2" type="ORF">IPOD504_LOCUS16368</name>
</gene>
<sequence length="76" mass="8612">MLFARTVQAKHIIFQPAKVAQSLLLFCQGQGQLTSLPPPGVERRMSRAMSMEEYDRPNIRRLSLTPHAAESPPRRP</sequence>
<reference evidence="2" key="1">
    <citation type="submission" date="2022-03" db="EMBL/GenBank/DDBJ databases">
        <authorList>
            <person name="Martin H S."/>
        </authorList>
    </citation>
    <scope>NUCLEOTIDE SEQUENCE</scope>
</reference>
<feature type="region of interest" description="Disordered" evidence="1">
    <location>
        <begin position="53"/>
        <end position="76"/>
    </location>
</feature>
<protein>
    <submittedName>
        <fullName evidence="2">Uncharacterized protein</fullName>
    </submittedName>
</protein>
<dbReference type="EMBL" id="OW152820">
    <property type="protein sequence ID" value="CAH2074955.1"/>
    <property type="molecule type" value="Genomic_DNA"/>
</dbReference>
<name>A0ABN8J6B5_9NEOP</name>